<dbReference type="InterPro" id="IPR050490">
    <property type="entry name" value="Bact_solute-bd_prot1"/>
</dbReference>
<accession>A0A0M9ANI8</accession>
<dbReference type="Gene3D" id="3.40.190.10">
    <property type="entry name" value="Periplasmic binding protein-like II"/>
    <property type="match status" value="1"/>
</dbReference>
<reference evidence="4 5" key="1">
    <citation type="submission" date="2015-08" db="EMBL/GenBank/DDBJ databases">
        <title>Genomes of Isolates from Cabo Rojo, PR.</title>
        <authorList>
            <person name="Sanchez-Nieves R.L."/>
            <person name="Montalvo-Rodriguez R."/>
        </authorList>
    </citation>
    <scope>NUCLEOTIDE SEQUENCE [LARGE SCALE GENOMIC DNA]</scope>
    <source>
        <strain evidence="4 5">5</strain>
    </source>
</reference>
<sequence length="437" mass="47147">MGESHNAHLDRRTVLGGAAALAGGLAGCMGGGSSGGGGNSIEYWSIHNSEDRRSVIEPTIESFEEDAGVDVETNFVDNNDIGTQLQSAISSDSLPDAALLAVQDIQRLGNDGAVSTESATAVVEELGEDDFRDATLNFVSNPDGGYYAVPSTSWVQGVWYRQSAFEEEGLDDPLTWDAILEAAETFHDPDNGTYGIGFGTQQDAYARQCFTQMARANGGLVVNADGEVVFDEPEIVETLEYVQDLSQYTPGAITFDDTRQLYENEEIHMTLWSTNILRHILNNVGEEMAQDTGFASYMENSRQSTYGQVLGHPIFNSSGAKRESAEGLVEHVTSGEAYISWAHAAPGGMVPARQSVTETQEYQNNEILSAWGDTISQFTSAMDNMERFDLVDGTQVPEFGDIASAALVEGAVNRVAVQGDDPETVAQEQAEAMRDEV</sequence>
<dbReference type="InterPro" id="IPR006059">
    <property type="entry name" value="SBP"/>
</dbReference>
<evidence type="ECO:0008006" key="6">
    <source>
        <dbReference type="Google" id="ProtNLM"/>
    </source>
</evidence>
<evidence type="ECO:0000313" key="4">
    <source>
        <dbReference type="EMBL" id="KOX94261.1"/>
    </source>
</evidence>
<dbReference type="AlphaFoldDB" id="A0A0M9ANI8"/>
<keyword evidence="2" id="KW-0813">Transport</keyword>
<dbReference type="Proteomes" id="UP000037747">
    <property type="component" value="Unassembled WGS sequence"/>
</dbReference>
<name>A0A0M9ANI8_9EURY</name>
<dbReference type="EMBL" id="LIST01000009">
    <property type="protein sequence ID" value="KOX94261.1"/>
    <property type="molecule type" value="Genomic_DNA"/>
</dbReference>
<dbReference type="SUPFAM" id="SSF53850">
    <property type="entry name" value="Periplasmic binding protein-like II"/>
    <property type="match status" value="1"/>
</dbReference>
<dbReference type="PANTHER" id="PTHR43649:SF34">
    <property type="entry name" value="ABC TRANSPORTER PERIPLASMIC-BINDING PROTEIN YCJN-RELATED"/>
    <property type="match status" value="1"/>
</dbReference>
<evidence type="ECO:0000256" key="1">
    <source>
        <dbReference type="ARBA" id="ARBA00008520"/>
    </source>
</evidence>
<evidence type="ECO:0000256" key="3">
    <source>
        <dbReference type="ARBA" id="ARBA00022729"/>
    </source>
</evidence>
<dbReference type="OrthoDB" id="18034at2157"/>
<evidence type="ECO:0000313" key="5">
    <source>
        <dbReference type="Proteomes" id="UP000037747"/>
    </source>
</evidence>
<gene>
    <name evidence="4" type="ORF">AMR74_15875</name>
</gene>
<protein>
    <recommendedName>
        <fullName evidence="6">ABC transporter substrate-binding protein</fullName>
    </recommendedName>
</protein>
<comment type="similarity">
    <text evidence="1">Belongs to the bacterial solute-binding protein 1 family.</text>
</comment>
<evidence type="ECO:0000256" key="2">
    <source>
        <dbReference type="ARBA" id="ARBA00022448"/>
    </source>
</evidence>
<dbReference type="RefSeq" id="WP_053773021.1">
    <property type="nucleotide sequence ID" value="NZ_LIST01000009.1"/>
</dbReference>
<dbReference type="STRING" id="1765655.AMR74_15875"/>
<dbReference type="PATRIC" id="fig|1705389.3.peg.4087"/>
<dbReference type="PANTHER" id="PTHR43649">
    <property type="entry name" value="ARABINOSE-BINDING PROTEIN-RELATED"/>
    <property type="match status" value="1"/>
</dbReference>
<organism evidence="4 5">
    <name type="scientific">Halorubrum tropicale</name>
    <dbReference type="NCBI Taxonomy" id="1765655"/>
    <lineage>
        <taxon>Archaea</taxon>
        <taxon>Methanobacteriati</taxon>
        <taxon>Methanobacteriota</taxon>
        <taxon>Stenosarchaea group</taxon>
        <taxon>Halobacteria</taxon>
        <taxon>Halobacteriales</taxon>
        <taxon>Haloferacaceae</taxon>
        <taxon>Halorubrum</taxon>
    </lineage>
</organism>
<keyword evidence="5" id="KW-1185">Reference proteome</keyword>
<dbReference type="Pfam" id="PF13416">
    <property type="entry name" value="SBP_bac_8"/>
    <property type="match status" value="1"/>
</dbReference>
<proteinExistence type="inferred from homology"/>
<keyword evidence="3" id="KW-0732">Signal</keyword>
<comment type="caution">
    <text evidence="4">The sequence shown here is derived from an EMBL/GenBank/DDBJ whole genome shotgun (WGS) entry which is preliminary data.</text>
</comment>